<dbReference type="AlphaFoldDB" id="A0A073CH99"/>
<proteinExistence type="predicted"/>
<keyword evidence="2" id="KW-1185">Reference proteome</keyword>
<dbReference type="PANTHER" id="PTHR35309:SF4">
    <property type="entry name" value="TOCOPHEROL CYCLASE"/>
    <property type="match status" value="1"/>
</dbReference>
<dbReference type="STRING" id="388467.A19Y_2113"/>
<dbReference type="HOGENOM" id="CLU_048962_0_0_3"/>
<organism evidence="1 2">
    <name type="scientific">Planktothrix agardhii (strain NIVA-CYA 126/8)</name>
    <dbReference type="NCBI Taxonomy" id="388467"/>
    <lineage>
        <taxon>Bacteria</taxon>
        <taxon>Bacillati</taxon>
        <taxon>Cyanobacteriota</taxon>
        <taxon>Cyanophyceae</taxon>
        <taxon>Oscillatoriophycideae</taxon>
        <taxon>Oscillatoriales</taxon>
        <taxon>Microcoleaceae</taxon>
        <taxon>Planktothrix</taxon>
    </lineage>
</organism>
<dbReference type="PANTHER" id="PTHR35309">
    <property type="match status" value="1"/>
</dbReference>
<protein>
    <submittedName>
        <fullName evidence="1">Tocopherol cyclase</fullName>
    </submittedName>
</protein>
<reference evidence="1 2" key="1">
    <citation type="journal article" date="2014" name="Appl. Environ. Microbiol.">
        <title>Elucidation of insertion elements encoded on plasmids and in vitro construction of shuttle vectors from the toxic cyanobacterium Planktothrix.</title>
        <authorList>
            <person name="Christiansen G."/>
            <person name="Goesmann A."/>
            <person name="Kurmayer R."/>
        </authorList>
    </citation>
    <scope>NUCLEOTIDE SEQUENCE [LARGE SCALE GENOMIC DNA]</scope>
    <source>
        <strain evidence="1 2">NIVA-CYA 126/8</strain>
    </source>
</reference>
<dbReference type="GO" id="GO:0009976">
    <property type="term" value="F:tocopherol cyclase activity"/>
    <property type="evidence" value="ECO:0007669"/>
    <property type="project" value="InterPro"/>
</dbReference>
<dbReference type="eggNOG" id="ENOG502Z7HP">
    <property type="taxonomic scope" value="Bacteria"/>
</dbReference>
<accession>A0A073CH99</accession>
<dbReference type="Pfam" id="PF14249">
    <property type="entry name" value="Tocopherol_cycl"/>
    <property type="match status" value="1"/>
</dbReference>
<dbReference type="PATRIC" id="fig|388467.6.peg.2060"/>
<name>A0A073CH99_PLAA1</name>
<dbReference type="EMBL" id="CM002803">
    <property type="protein sequence ID" value="KEI67078.1"/>
    <property type="molecule type" value="Genomic_DNA"/>
</dbReference>
<evidence type="ECO:0000313" key="1">
    <source>
        <dbReference type="EMBL" id="KEI67078.1"/>
    </source>
</evidence>
<dbReference type="Proteomes" id="UP000027395">
    <property type="component" value="Chromosome"/>
</dbReference>
<evidence type="ECO:0000313" key="2">
    <source>
        <dbReference type="Proteomes" id="UP000027395"/>
    </source>
</evidence>
<sequence length="363" mass="41277">MRILMFNFNRQQNPLQTPHSGYHWDGSDRRFFEGWYYRVTLPQEKQTFAFMYSIEDPIGNQPQSGGGAQILGPDDGYLCRTFPDVKTFWATSDQLGLGHWGKTDLTAIPGYLEPTIFENSIQQGYQGTATLHQGKLADSGSSQYCNWQYNIQPIYGWGNPNQPQQSTAGWLSFLQIFEPGWQILMAHGLATGWIDWNGQIYQFENAPAYGEKNWGGSFPKQWFWVNCNSFDGETDLALTAGGGIRDVLFWSESVALIAIHYQGKFYEFVPWNSEVSWQIEPWGKWQMTAKNNEYEVCLTATTEHPGTLLRAPTQAGLIFRCRDTMQGKINLQLKARNSIILEATSSLGGVEVGGDLWQETWKK</sequence>
<gene>
    <name evidence="1" type="ORF">A19Y_2113</name>
</gene>
<dbReference type="InterPro" id="IPR025893">
    <property type="entry name" value="Tocopherol_cyclase"/>
</dbReference>